<protein>
    <recommendedName>
        <fullName evidence="1">Reverse transcriptase Ty1/copia-type domain-containing protein</fullName>
    </recommendedName>
</protein>
<sequence length="380" mass="42498">MGFQDKDNPDAVCKLNKAIYGLKQAPRAWYNELRMFLLQAGFTNSVVDASLFIYNQNGILLYMLVYVDDIIITGNSPPHISRFIASLSQRFSLKDLGALSYFLGIEVTHTKHGLHLTQYRYIAYLLHKVNMTNAKTVATPMEANSLLTLHSGTALDDATEYRMVVGSLQYLSLTRPDISFAVNKLSQFMHRPTNEHWAAVKRVLRYLLGTKTHGIFLPAKNTPTLHAFTDADWAGNKDDYTSTSAYVVYLGSHPVAWSSKKQTGVARSSTEAEYRALASTTSEIFWTMSLLSELGITNTTTPVIYCDNIGATYLAANPVFHSRMKHITLDYHFVRQFVQGGQLRVTHVTSDDQLANALTKPLPRTRFQSLTVGLSNGRPS</sequence>
<keyword evidence="3" id="KW-1185">Reference proteome</keyword>
<dbReference type="CDD" id="cd09272">
    <property type="entry name" value="RNase_HI_RT_Ty1"/>
    <property type="match status" value="1"/>
</dbReference>
<dbReference type="EMBL" id="CACVBM020001695">
    <property type="protein sequence ID" value="CAA7057458.1"/>
    <property type="molecule type" value="Genomic_DNA"/>
</dbReference>
<dbReference type="OrthoDB" id="414945at2759"/>
<dbReference type="SUPFAM" id="SSF56672">
    <property type="entry name" value="DNA/RNA polymerases"/>
    <property type="match status" value="1"/>
</dbReference>
<dbReference type="Pfam" id="PF07727">
    <property type="entry name" value="RVT_2"/>
    <property type="match status" value="1"/>
</dbReference>
<gene>
    <name evidence="2" type="ORF">MERR_LOCUS44694</name>
</gene>
<evidence type="ECO:0000313" key="2">
    <source>
        <dbReference type="EMBL" id="CAA7057458.1"/>
    </source>
</evidence>
<name>A0A6D2KVY0_9BRAS</name>
<dbReference type="InterPro" id="IPR013103">
    <property type="entry name" value="RVT_2"/>
</dbReference>
<reference evidence="2" key="1">
    <citation type="submission" date="2020-01" db="EMBL/GenBank/DDBJ databases">
        <authorList>
            <person name="Mishra B."/>
        </authorList>
    </citation>
    <scope>NUCLEOTIDE SEQUENCE [LARGE SCALE GENOMIC DNA]</scope>
</reference>
<accession>A0A6D2KVY0</accession>
<dbReference type="PANTHER" id="PTHR11439:SF489">
    <property type="entry name" value="RNA-DIRECTED DNA POLYMERASE"/>
    <property type="match status" value="1"/>
</dbReference>
<evidence type="ECO:0000259" key="1">
    <source>
        <dbReference type="Pfam" id="PF07727"/>
    </source>
</evidence>
<proteinExistence type="predicted"/>
<dbReference type="AlphaFoldDB" id="A0A6D2KVY0"/>
<organism evidence="2 3">
    <name type="scientific">Microthlaspi erraticum</name>
    <dbReference type="NCBI Taxonomy" id="1685480"/>
    <lineage>
        <taxon>Eukaryota</taxon>
        <taxon>Viridiplantae</taxon>
        <taxon>Streptophyta</taxon>
        <taxon>Embryophyta</taxon>
        <taxon>Tracheophyta</taxon>
        <taxon>Spermatophyta</taxon>
        <taxon>Magnoliopsida</taxon>
        <taxon>eudicotyledons</taxon>
        <taxon>Gunneridae</taxon>
        <taxon>Pentapetalae</taxon>
        <taxon>rosids</taxon>
        <taxon>malvids</taxon>
        <taxon>Brassicales</taxon>
        <taxon>Brassicaceae</taxon>
        <taxon>Coluteocarpeae</taxon>
        <taxon>Microthlaspi</taxon>
    </lineage>
</organism>
<evidence type="ECO:0000313" key="3">
    <source>
        <dbReference type="Proteomes" id="UP000467841"/>
    </source>
</evidence>
<comment type="caution">
    <text evidence="2">The sequence shown here is derived from an EMBL/GenBank/DDBJ whole genome shotgun (WGS) entry which is preliminary data.</text>
</comment>
<dbReference type="InterPro" id="IPR043502">
    <property type="entry name" value="DNA/RNA_pol_sf"/>
</dbReference>
<feature type="domain" description="Reverse transcriptase Ty1/copia-type" evidence="1">
    <location>
        <begin position="2"/>
        <end position="142"/>
    </location>
</feature>
<dbReference type="PANTHER" id="PTHR11439">
    <property type="entry name" value="GAG-POL-RELATED RETROTRANSPOSON"/>
    <property type="match status" value="1"/>
</dbReference>
<dbReference type="Proteomes" id="UP000467841">
    <property type="component" value="Unassembled WGS sequence"/>
</dbReference>